<evidence type="ECO:0000256" key="1">
    <source>
        <dbReference type="ARBA" id="ARBA00010641"/>
    </source>
</evidence>
<dbReference type="InterPro" id="IPR039425">
    <property type="entry name" value="RNA_pol_sigma-70-like"/>
</dbReference>
<dbReference type="InterPro" id="IPR007627">
    <property type="entry name" value="RNA_pol_sigma70_r2"/>
</dbReference>
<dbReference type="Pfam" id="PF08281">
    <property type="entry name" value="Sigma70_r4_2"/>
    <property type="match status" value="1"/>
</dbReference>
<dbReference type="PANTHER" id="PTHR43133:SF63">
    <property type="entry name" value="RNA POLYMERASE SIGMA FACTOR FECI-RELATED"/>
    <property type="match status" value="1"/>
</dbReference>
<dbReference type="SUPFAM" id="SSF88946">
    <property type="entry name" value="Sigma2 domain of RNA polymerase sigma factors"/>
    <property type="match status" value="1"/>
</dbReference>
<dbReference type="NCBIfam" id="TIGR02937">
    <property type="entry name" value="sigma70-ECF"/>
    <property type="match status" value="1"/>
</dbReference>
<evidence type="ECO:0000313" key="8">
    <source>
        <dbReference type="Proteomes" id="UP000308430"/>
    </source>
</evidence>
<dbReference type="InterPro" id="IPR013324">
    <property type="entry name" value="RNA_pol_sigma_r3/r4-like"/>
</dbReference>
<dbReference type="Pfam" id="PF04542">
    <property type="entry name" value="Sigma70_r2"/>
    <property type="match status" value="1"/>
</dbReference>
<dbReference type="AlphaFoldDB" id="A0A4S4ANS9"/>
<dbReference type="RefSeq" id="WP_136350341.1">
    <property type="nucleotide sequence ID" value="NZ_SSOC01000011.1"/>
</dbReference>
<evidence type="ECO:0000256" key="2">
    <source>
        <dbReference type="ARBA" id="ARBA00023015"/>
    </source>
</evidence>
<dbReference type="Proteomes" id="UP000308430">
    <property type="component" value="Unassembled WGS sequence"/>
</dbReference>
<keyword evidence="8" id="KW-1185">Reference proteome</keyword>
<gene>
    <name evidence="7" type="ORF">E6C76_21605</name>
</gene>
<keyword evidence="2" id="KW-0805">Transcription regulation</keyword>
<dbReference type="InterPro" id="IPR013249">
    <property type="entry name" value="RNA_pol_sigma70_r4_t2"/>
</dbReference>
<keyword evidence="4" id="KW-0804">Transcription</keyword>
<evidence type="ECO:0000256" key="4">
    <source>
        <dbReference type="ARBA" id="ARBA00023163"/>
    </source>
</evidence>
<organism evidence="7 8">
    <name type="scientific">Pseudothauera nasutitermitis</name>
    <dbReference type="NCBI Taxonomy" id="2565930"/>
    <lineage>
        <taxon>Bacteria</taxon>
        <taxon>Pseudomonadati</taxon>
        <taxon>Pseudomonadota</taxon>
        <taxon>Betaproteobacteria</taxon>
        <taxon>Rhodocyclales</taxon>
        <taxon>Zoogloeaceae</taxon>
        <taxon>Pseudothauera</taxon>
    </lineage>
</organism>
<evidence type="ECO:0000259" key="6">
    <source>
        <dbReference type="Pfam" id="PF08281"/>
    </source>
</evidence>
<keyword evidence="3" id="KW-0731">Sigma factor</keyword>
<protein>
    <submittedName>
        <fullName evidence="7">Sigma-70 family RNA polymerase sigma factor</fullName>
    </submittedName>
</protein>
<dbReference type="OrthoDB" id="8536462at2"/>
<dbReference type="EMBL" id="SSOC01000011">
    <property type="protein sequence ID" value="THF60778.1"/>
    <property type="molecule type" value="Genomic_DNA"/>
</dbReference>
<dbReference type="InterPro" id="IPR014284">
    <property type="entry name" value="RNA_pol_sigma-70_dom"/>
</dbReference>
<dbReference type="InterPro" id="IPR036388">
    <property type="entry name" value="WH-like_DNA-bd_sf"/>
</dbReference>
<dbReference type="PANTHER" id="PTHR43133">
    <property type="entry name" value="RNA POLYMERASE ECF-TYPE SIGMA FACTO"/>
    <property type="match status" value="1"/>
</dbReference>
<feature type="domain" description="RNA polymerase sigma factor 70 region 4 type 2" evidence="6">
    <location>
        <begin position="111"/>
        <end position="163"/>
    </location>
</feature>
<comment type="caution">
    <text evidence="7">The sequence shown here is derived from an EMBL/GenBank/DDBJ whole genome shotgun (WGS) entry which is preliminary data.</text>
</comment>
<sequence>MPKHLLRQKQLETLYLDHHHWLFGWLRRKLDDGHGAADLMHDTFVKVMGKTEQLDQIREPRAWLTTISRGVLIDHLRRRELERAYADAVALLPEEQAPSPEDQMRMMSVLMRIDALLAELPSNARICFLMSRLEGLPYTEIARRQGISLSSVEKHMAQAIRHCHRMRLQLAREELLRGGHAG</sequence>
<dbReference type="Gene3D" id="1.10.10.10">
    <property type="entry name" value="Winged helix-like DNA-binding domain superfamily/Winged helix DNA-binding domain"/>
    <property type="match status" value="1"/>
</dbReference>
<proteinExistence type="inferred from homology"/>
<name>A0A4S4ANS9_9RHOO</name>
<dbReference type="GO" id="GO:0016987">
    <property type="term" value="F:sigma factor activity"/>
    <property type="evidence" value="ECO:0007669"/>
    <property type="project" value="UniProtKB-KW"/>
</dbReference>
<reference evidence="7 8" key="1">
    <citation type="submission" date="2019-04" db="EMBL/GenBank/DDBJ databases">
        <title>Azoarcus nasutitermitis sp. nov. isolated from termite nest.</title>
        <authorList>
            <person name="Lin S.-Y."/>
            <person name="Hameed A."/>
            <person name="Hsu Y.-H."/>
            <person name="Young C.-C."/>
        </authorList>
    </citation>
    <scope>NUCLEOTIDE SEQUENCE [LARGE SCALE GENOMIC DNA]</scope>
    <source>
        <strain evidence="7 8">CC-YHH838</strain>
    </source>
</reference>
<dbReference type="SUPFAM" id="SSF88659">
    <property type="entry name" value="Sigma3 and sigma4 domains of RNA polymerase sigma factors"/>
    <property type="match status" value="1"/>
</dbReference>
<evidence type="ECO:0000259" key="5">
    <source>
        <dbReference type="Pfam" id="PF04542"/>
    </source>
</evidence>
<accession>A0A4S4ANS9</accession>
<dbReference type="GO" id="GO:0006352">
    <property type="term" value="P:DNA-templated transcription initiation"/>
    <property type="evidence" value="ECO:0007669"/>
    <property type="project" value="InterPro"/>
</dbReference>
<feature type="domain" description="RNA polymerase sigma-70 region 2" evidence="5">
    <location>
        <begin position="14"/>
        <end position="80"/>
    </location>
</feature>
<evidence type="ECO:0000313" key="7">
    <source>
        <dbReference type="EMBL" id="THF60778.1"/>
    </source>
</evidence>
<dbReference type="InterPro" id="IPR013325">
    <property type="entry name" value="RNA_pol_sigma_r2"/>
</dbReference>
<comment type="similarity">
    <text evidence="1">Belongs to the sigma-70 factor family. ECF subfamily.</text>
</comment>
<evidence type="ECO:0000256" key="3">
    <source>
        <dbReference type="ARBA" id="ARBA00023082"/>
    </source>
</evidence>
<dbReference type="Gene3D" id="1.10.1740.10">
    <property type="match status" value="1"/>
</dbReference>
<dbReference type="GO" id="GO:0003677">
    <property type="term" value="F:DNA binding"/>
    <property type="evidence" value="ECO:0007669"/>
    <property type="project" value="InterPro"/>
</dbReference>